<comment type="similarity">
    <text evidence="1">Belongs to the iron/ascorbate-dependent oxidoreductase family.</text>
</comment>
<feature type="compositionally biased region" description="Acidic residues" evidence="2">
    <location>
        <begin position="184"/>
        <end position="193"/>
    </location>
</feature>
<keyword evidence="5" id="KW-1185">Reference proteome</keyword>
<dbReference type="PANTHER" id="PTHR12117:SF0">
    <property type="entry name" value="PROLYL 3-HYDROXYLASE OGFOD1"/>
    <property type="match status" value="1"/>
</dbReference>
<name>A0A9P8RML7_9PEZI</name>
<gene>
    <name evidence="4" type="ORF">GP486_005246</name>
</gene>
<dbReference type="InterPro" id="IPR005123">
    <property type="entry name" value="Oxoglu/Fe-dep_dioxygenase_dom"/>
</dbReference>
<dbReference type="GO" id="GO:0046872">
    <property type="term" value="F:metal ion binding"/>
    <property type="evidence" value="ECO:0007669"/>
    <property type="project" value="UniProtKB-KW"/>
</dbReference>
<dbReference type="PROSITE" id="PS51471">
    <property type="entry name" value="FE2OG_OXY"/>
    <property type="match status" value="1"/>
</dbReference>
<dbReference type="GO" id="GO:0031543">
    <property type="term" value="F:peptidyl-proline dioxygenase activity"/>
    <property type="evidence" value="ECO:0007669"/>
    <property type="project" value="TreeGrafter"/>
</dbReference>
<protein>
    <recommendedName>
        <fullName evidence="3">Fe2OG dioxygenase domain-containing protein</fullName>
    </recommendedName>
</protein>
<evidence type="ECO:0000313" key="5">
    <source>
        <dbReference type="Proteomes" id="UP000750711"/>
    </source>
</evidence>
<dbReference type="PANTHER" id="PTHR12117">
    <property type="entry name" value="HISTONE ACETYLTRANSFERASE COMPLEX"/>
    <property type="match status" value="1"/>
</dbReference>
<evidence type="ECO:0000256" key="2">
    <source>
        <dbReference type="SAM" id="MobiDB-lite"/>
    </source>
</evidence>
<dbReference type="InterPro" id="IPR039558">
    <property type="entry name" value="TPA1/OFD1_N"/>
</dbReference>
<keyword evidence="1" id="KW-0479">Metal-binding</keyword>
<dbReference type="EMBL" id="JAGHQM010000959">
    <property type="protein sequence ID" value="KAH0556960.1"/>
    <property type="molecule type" value="Genomic_DNA"/>
</dbReference>
<evidence type="ECO:0000313" key="4">
    <source>
        <dbReference type="EMBL" id="KAH0556960.1"/>
    </source>
</evidence>
<feature type="compositionally biased region" description="Basic and acidic residues" evidence="2">
    <location>
        <begin position="163"/>
        <end position="183"/>
    </location>
</feature>
<comment type="caution">
    <text evidence="4">The sequence shown here is derived from an EMBL/GenBank/DDBJ whole genome shotgun (WGS) entry which is preliminary data.</text>
</comment>
<dbReference type="InterPro" id="IPR051842">
    <property type="entry name" value="uS12_prolyl_hydroxylase"/>
</dbReference>
<dbReference type="Pfam" id="PF13661">
    <property type="entry name" value="2OG-FeII_Oxy_4"/>
    <property type="match status" value="1"/>
</dbReference>
<organism evidence="4 5">
    <name type="scientific">Trichoglossum hirsutum</name>
    <dbReference type="NCBI Taxonomy" id="265104"/>
    <lineage>
        <taxon>Eukaryota</taxon>
        <taxon>Fungi</taxon>
        <taxon>Dikarya</taxon>
        <taxon>Ascomycota</taxon>
        <taxon>Pezizomycotina</taxon>
        <taxon>Geoglossomycetes</taxon>
        <taxon>Geoglossales</taxon>
        <taxon>Geoglossaceae</taxon>
        <taxon>Trichoglossum</taxon>
    </lineage>
</organism>
<dbReference type="AlphaFoldDB" id="A0A9P8RML7"/>
<dbReference type="Proteomes" id="UP000750711">
    <property type="component" value="Unassembled WGS sequence"/>
</dbReference>
<proteinExistence type="inferred from homology"/>
<evidence type="ECO:0000259" key="3">
    <source>
        <dbReference type="PROSITE" id="PS51471"/>
    </source>
</evidence>
<reference evidence="4" key="1">
    <citation type="submission" date="2021-03" db="EMBL/GenBank/DDBJ databases">
        <title>Comparative genomics and phylogenomic investigation of the class Geoglossomycetes provide insights into ecological specialization and systematics.</title>
        <authorList>
            <person name="Melie T."/>
            <person name="Pirro S."/>
            <person name="Miller A.N."/>
            <person name="Quandt A."/>
        </authorList>
    </citation>
    <scope>NUCLEOTIDE SEQUENCE</scope>
    <source>
        <strain evidence="4">CAQ_001_2017</strain>
    </source>
</reference>
<dbReference type="GO" id="GO:0006449">
    <property type="term" value="P:regulation of translational termination"/>
    <property type="evidence" value="ECO:0007669"/>
    <property type="project" value="TreeGrafter"/>
</dbReference>
<accession>A0A9P8RML7</accession>
<evidence type="ECO:0000256" key="1">
    <source>
        <dbReference type="RuleBase" id="RU003682"/>
    </source>
</evidence>
<dbReference type="Gene3D" id="2.60.120.620">
    <property type="entry name" value="q2cbj1_9rhob like domain"/>
    <property type="match status" value="1"/>
</dbReference>
<sequence>MAINVYTPGCYLLCHDDVIGSRRVSYILYLTDPDRPWKAEWGGALRLYGTTSIEEGGGQVTRVPDPEPTLSIPPSFNQLSFFAVQPGESFHDVEEVRACEPGEAEKEDDGGRVRMAISGWFHIPQEGEDGYIEGLEEELVGKSSLVQLQGKADRLDLPQPRVHRYEKTVQDRNDASTKGKEAATDPEDEDLTEEDLDLLIKYIAPT</sequence>
<feature type="non-terminal residue" evidence="4">
    <location>
        <position position="206"/>
    </location>
</feature>
<feature type="domain" description="Fe2OG dioxygenase" evidence="3">
    <location>
        <begin position="1"/>
        <end position="123"/>
    </location>
</feature>
<feature type="region of interest" description="Disordered" evidence="2">
    <location>
        <begin position="158"/>
        <end position="193"/>
    </location>
</feature>
<keyword evidence="1" id="KW-0408">Iron</keyword>
<keyword evidence="1" id="KW-0560">Oxidoreductase</keyword>
<dbReference type="GO" id="GO:0005737">
    <property type="term" value="C:cytoplasm"/>
    <property type="evidence" value="ECO:0007669"/>
    <property type="project" value="TreeGrafter"/>
</dbReference>